<dbReference type="AlphaFoldDB" id="A0A561CTK3"/>
<dbReference type="GO" id="GO:0006352">
    <property type="term" value="P:DNA-templated transcription initiation"/>
    <property type="evidence" value="ECO:0007669"/>
    <property type="project" value="InterPro"/>
</dbReference>
<evidence type="ECO:0000259" key="6">
    <source>
        <dbReference type="Pfam" id="PF08281"/>
    </source>
</evidence>
<feature type="domain" description="RNA polymerase sigma-70 region 2" evidence="5">
    <location>
        <begin position="12"/>
        <end position="79"/>
    </location>
</feature>
<dbReference type="PANTHER" id="PTHR43133:SF60">
    <property type="entry name" value="RNA POLYMERASE SIGMA FACTOR SIGV"/>
    <property type="match status" value="1"/>
</dbReference>
<gene>
    <name evidence="7" type="ORF">FB550_11338</name>
</gene>
<keyword evidence="3" id="KW-0731">Sigma factor</keyword>
<organism evidence="7 8">
    <name type="scientific">Neobacillus bataviensis</name>
    <dbReference type="NCBI Taxonomy" id="220685"/>
    <lineage>
        <taxon>Bacteria</taxon>
        <taxon>Bacillati</taxon>
        <taxon>Bacillota</taxon>
        <taxon>Bacilli</taxon>
        <taxon>Bacillales</taxon>
        <taxon>Bacillaceae</taxon>
        <taxon>Neobacillus</taxon>
    </lineage>
</organism>
<accession>A0A561CTK3</accession>
<name>A0A561CTK3_9BACI</name>
<dbReference type="InterPro" id="IPR013249">
    <property type="entry name" value="RNA_pol_sigma70_r4_t2"/>
</dbReference>
<feature type="domain" description="RNA polymerase sigma factor 70 region 4 type 2" evidence="6">
    <location>
        <begin position="112"/>
        <end position="164"/>
    </location>
</feature>
<dbReference type="Proteomes" id="UP000319671">
    <property type="component" value="Unassembled WGS sequence"/>
</dbReference>
<dbReference type="CDD" id="cd06171">
    <property type="entry name" value="Sigma70_r4"/>
    <property type="match status" value="1"/>
</dbReference>
<dbReference type="PANTHER" id="PTHR43133">
    <property type="entry name" value="RNA POLYMERASE ECF-TYPE SIGMA FACTO"/>
    <property type="match status" value="1"/>
</dbReference>
<dbReference type="SUPFAM" id="SSF88659">
    <property type="entry name" value="Sigma3 and sigma4 domains of RNA polymerase sigma factors"/>
    <property type="match status" value="1"/>
</dbReference>
<dbReference type="InterPro" id="IPR013325">
    <property type="entry name" value="RNA_pol_sigma_r2"/>
</dbReference>
<dbReference type="SUPFAM" id="SSF88946">
    <property type="entry name" value="Sigma2 domain of RNA polymerase sigma factors"/>
    <property type="match status" value="1"/>
</dbReference>
<dbReference type="Pfam" id="PF04542">
    <property type="entry name" value="Sigma70_r2"/>
    <property type="match status" value="1"/>
</dbReference>
<evidence type="ECO:0000259" key="5">
    <source>
        <dbReference type="Pfam" id="PF04542"/>
    </source>
</evidence>
<dbReference type="InterPro" id="IPR014284">
    <property type="entry name" value="RNA_pol_sigma-70_dom"/>
</dbReference>
<protein>
    <submittedName>
        <fullName evidence="7">RNA polymerase sigma-70 factor (ECF subfamily)</fullName>
    </submittedName>
</protein>
<dbReference type="GO" id="GO:0003677">
    <property type="term" value="F:DNA binding"/>
    <property type="evidence" value="ECO:0007669"/>
    <property type="project" value="InterPro"/>
</dbReference>
<evidence type="ECO:0000313" key="7">
    <source>
        <dbReference type="EMBL" id="TWD94506.1"/>
    </source>
</evidence>
<keyword evidence="8" id="KW-1185">Reference proteome</keyword>
<evidence type="ECO:0000256" key="3">
    <source>
        <dbReference type="ARBA" id="ARBA00023082"/>
    </source>
</evidence>
<dbReference type="Gene3D" id="1.10.10.10">
    <property type="entry name" value="Winged helix-like DNA-binding domain superfamily/Winged helix DNA-binding domain"/>
    <property type="match status" value="1"/>
</dbReference>
<evidence type="ECO:0000256" key="1">
    <source>
        <dbReference type="ARBA" id="ARBA00010641"/>
    </source>
</evidence>
<sequence length="172" mass="20733">MVRMNALAFEKLVNEHGEATFKYILSLTRQKELAEDLFQEVLLSAYLAYPSIKEQSKYKSWLFMIALNKCRDFWRKEKKSKHFWREEVFAYSVLFEPHSIPEEEVLDKYSREQMAEKVRTLPDIYRDPIFLYYYQDLSLLEIAEKSNLPMSTVKTRMRRAKERLRPKMQSLA</sequence>
<proteinExistence type="inferred from homology"/>
<dbReference type="GO" id="GO:0016987">
    <property type="term" value="F:sigma factor activity"/>
    <property type="evidence" value="ECO:0007669"/>
    <property type="project" value="UniProtKB-KW"/>
</dbReference>
<evidence type="ECO:0000256" key="2">
    <source>
        <dbReference type="ARBA" id="ARBA00023015"/>
    </source>
</evidence>
<comment type="caution">
    <text evidence="7">The sequence shown here is derived from an EMBL/GenBank/DDBJ whole genome shotgun (WGS) entry which is preliminary data.</text>
</comment>
<evidence type="ECO:0000313" key="8">
    <source>
        <dbReference type="Proteomes" id="UP000319671"/>
    </source>
</evidence>
<dbReference type="NCBIfam" id="TIGR02937">
    <property type="entry name" value="sigma70-ECF"/>
    <property type="match status" value="1"/>
</dbReference>
<dbReference type="InterPro" id="IPR039425">
    <property type="entry name" value="RNA_pol_sigma-70-like"/>
</dbReference>
<comment type="similarity">
    <text evidence="1">Belongs to the sigma-70 factor family. ECF subfamily.</text>
</comment>
<dbReference type="InterPro" id="IPR013324">
    <property type="entry name" value="RNA_pol_sigma_r3/r4-like"/>
</dbReference>
<dbReference type="Gene3D" id="1.10.1740.10">
    <property type="match status" value="1"/>
</dbReference>
<keyword evidence="4" id="KW-0804">Transcription</keyword>
<keyword evidence="2" id="KW-0805">Transcription regulation</keyword>
<dbReference type="InterPro" id="IPR036388">
    <property type="entry name" value="WH-like_DNA-bd_sf"/>
</dbReference>
<dbReference type="Pfam" id="PF08281">
    <property type="entry name" value="Sigma70_r4_2"/>
    <property type="match status" value="1"/>
</dbReference>
<dbReference type="RefSeq" id="WP_261380749.1">
    <property type="nucleotide sequence ID" value="NZ_VIVN01000013.1"/>
</dbReference>
<reference evidence="7 8" key="1">
    <citation type="submission" date="2019-06" db="EMBL/GenBank/DDBJ databases">
        <title>Sorghum-associated microbial communities from plants grown in Nebraska, USA.</title>
        <authorList>
            <person name="Schachtman D."/>
        </authorList>
    </citation>
    <scope>NUCLEOTIDE SEQUENCE [LARGE SCALE GENOMIC DNA]</scope>
    <source>
        <strain evidence="7 8">2482</strain>
    </source>
</reference>
<evidence type="ECO:0000256" key="4">
    <source>
        <dbReference type="ARBA" id="ARBA00023163"/>
    </source>
</evidence>
<dbReference type="EMBL" id="VIVN01000013">
    <property type="protein sequence ID" value="TWD94506.1"/>
    <property type="molecule type" value="Genomic_DNA"/>
</dbReference>
<dbReference type="InterPro" id="IPR007627">
    <property type="entry name" value="RNA_pol_sigma70_r2"/>
</dbReference>